<dbReference type="EMBL" id="GL349477">
    <property type="protein sequence ID" value="KNC52956.1"/>
    <property type="molecule type" value="Genomic_DNA"/>
</dbReference>
<dbReference type="Proteomes" id="UP000054408">
    <property type="component" value="Unassembled WGS sequence"/>
</dbReference>
<sequence length="250" mass="26592">MGKRGAGTGGYASEVRARQRDEENRRRRKAKVKAKQAAEDALVATDPAAALARLRYLEHALTQGFLAGSAKRRVASDVGFLRSKIQASHKSPEALAAALAAAGTAVPGYTPLPHELPKPAGADTDAGADADADAVGEATVAEDSSNDGQPPPSIDLASIPLPPGPVPGWETLPLRRAPPCPTPPRPMHMHPAPHHMHPAPHHMHPAPHRMHPAPHRMHPAPHHMHPAPQAKRQKTLVATDTPPLARLRHL</sequence>
<evidence type="ECO:0000256" key="1">
    <source>
        <dbReference type="SAM" id="MobiDB-lite"/>
    </source>
</evidence>
<feature type="compositionally biased region" description="Gly residues" evidence="1">
    <location>
        <begin position="1"/>
        <end position="10"/>
    </location>
</feature>
<accession>A0A0L0DLN6</accession>
<dbReference type="RefSeq" id="XP_013754849.1">
    <property type="nucleotide sequence ID" value="XM_013899395.1"/>
</dbReference>
<feature type="region of interest" description="Disordered" evidence="1">
    <location>
        <begin position="110"/>
        <end position="242"/>
    </location>
</feature>
<name>A0A0L0DLN6_THETB</name>
<feature type="compositionally biased region" description="Basic and acidic residues" evidence="1">
    <location>
        <begin position="15"/>
        <end position="25"/>
    </location>
</feature>
<dbReference type="GeneID" id="25567652"/>
<feature type="compositionally biased region" description="Pro residues" evidence="1">
    <location>
        <begin position="176"/>
        <end position="186"/>
    </location>
</feature>
<protein>
    <submittedName>
        <fullName evidence="2">Uncharacterized protein</fullName>
    </submittedName>
</protein>
<gene>
    <name evidence="2" type="ORF">AMSG_09126</name>
</gene>
<feature type="compositionally biased region" description="Basic residues" evidence="1">
    <location>
        <begin position="187"/>
        <end position="225"/>
    </location>
</feature>
<dbReference type="AlphaFoldDB" id="A0A0L0DLN6"/>
<feature type="region of interest" description="Disordered" evidence="1">
    <location>
        <begin position="1"/>
        <end position="30"/>
    </location>
</feature>
<organism evidence="2 3">
    <name type="scientific">Thecamonas trahens ATCC 50062</name>
    <dbReference type="NCBI Taxonomy" id="461836"/>
    <lineage>
        <taxon>Eukaryota</taxon>
        <taxon>Apusozoa</taxon>
        <taxon>Apusomonadida</taxon>
        <taxon>Apusomonadidae</taxon>
        <taxon>Thecamonas</taxon>
    </lineage>
</organism>
<evidence type="ECO:0000313" key="3">
    <source>
        <dbReference type="Proteomes" id="UP000054408"/>
    </source>
</evidence>
<evidence type="ECO:0000313" key="2">
    <source>
        <dbReference type="EMBL" id="KNC52956.1"/>
    </source>
</evidence>
<keyword evidence="3" id="KW-1185">Reference proteome</keyword>
<reference evidence="2 3" key="1">
    <citation type="submission" date="2010-05" db="EMBL/GenBank/DDBJ databases">
        <title>The Genome Sequence of Thecamonas trahens ATCC 50062.</title>
        <authorList>
            <consortium name="The Broad Institute Genome Sequencing Platform"/>
            <person name="Russ C."/>
            <person name="Cuomo C."/>
            <person name="Shea T."/>
            <person name="Young S.K."/>
            <person name="Zeng Q."/>
            <person name="Koehrsen M."/>
            <person name="Haas B."/>
            <person name="Borodovsky M."/>
            <person name="Guigo R."/>
            <person name="Alvarado L."/>
            <person name="Berlin A."/>
            <person name="Bochicchio J."/>
            <person name="Borenstein D."/>
            <person name="Chapman S."/>
            <person name="Chen Z."/>
            <person name="Freedman E."/>
            <person name="Gellesch M."/>
            <person name="Goldberg J."/>
            <person name="Griggs A."/>
            <person name="Gujja S."/>
            <person name="Heilman E."/>
            <person name="Heiman D."/>
            <person name="Hepburn T."/>
            <person name="Howarth C."/>
            <person name="Jen D."/>
            <person name="Larson L."/>
            <person name="Mehta T."/>
            <person name="Park D."/>
            <person name="Pearson M."/>
            <person name="Roberts A."/>
            <person name="Saif S."/>
            <person name="Shenoy N."/>
            <person name="Sisk P."/>
            <person name="Stolte C."/>
            <person name="Sykes S."/>
            <person name="Thomson T."/>
            <person name="Walk T."/>
            <person name="White J."/>
            <person name="Yandava C."/>
            <person name="Burger G."/>
            <person name="Gray M.W."/>
            <person name="Holland P.W.H."/>
            <person name="King N."/>
            <person name="Lang F.B.F."/>
            <person name="Roger A.J."/>
            <person name="Ruiz-Trillo I."/>
            <person name="Lander E."/>
            <person name="Nusbaum C."/>
        </authorList>
    </citation>
    <scope>NUCLEOTIDE SEQUENCE [LARGE SCALE GENOMIC DNA]</scope>
    <source>
        <strain evidence="2 3">ATCC 50062</strain>
    </source>
</reference>
<proteinExistence type="predicted"/>